<reference evidence="5 6" key="2">
    <citation type="submission" date="2016-08" db="EMBL/GenBank/DDBJ databases">
        <title>Pervasive Adenine N6-methylation of Active Genes in Fungi.</title>
        <authorList>
            <consortium name="DOE Joint Genome Institute"/>
            <person name="Mondo S.J."/>
            <person name="Dannebaum R.O."/>
            <person name="Kuo R.C."/>
            <person name="Labutti K."/>
            <person name="Haridas S."/>
            <person name="Kuo A."/>
            <person name="Salamov A."/>
            <person name="Ahrendt S.R."/>
            <person name="Lipzen A."/>
            <person name="Sullivan W."/>
            <person name="Andreopoulos W.B."/>
            <person name="Clum A."/>
            <person name="Lindquist E."/>
            <person name="Daum C."/>
            <person name="Ramamoorthy G.K."/>
            <person name="Gryganskyi A."/>
            <person name="Culley D."/>
            <person name="Magnuson J.K."/>
            <person name="James T.Y."/>
            <person name="O'Malley M.A."/>
            <person name="Stajich J.E."/>
            <person name="Spatafora J.W."/>
            <person name="Visel A."/>
            <person name="Grigoriev I.V."/>
        </authorList>
    </citation>
    <scope>NUCLEOTIDE SEQUENCE [LARGE SCALE GENOMIC DNA]</scope>
    <source>
        <strain evidence="6">finn</strain>
    </source>
</reference>
<evidence type="ECO:0000313" key="5">
    <source>
        <dbReference type="EMBL" id="ORX60780.1"/>
    </source>
</evidence>
<dbReference type="PROSITE" id="PS50297">
    <property type="entry name" value="ANK_REP_REGION"/>
    <property type="match status" value="1"/>
</dbReference>
<evidence type="ECO:0000256" key="4">
    <source>
        <dbReference type="SAM" id="SignalP"/>
    </source>
</evidence>
<reference evidence="5 6" key="1">
    <citation type="submission" date="2016-08" db="EMBL/GenBank/DDBJ databases">
        <title>Genomes of anaerobic fungi encode conserved fungal cellulosomes for biomass hydrolysis.</title>
        <authorList>
            <consortium name="DOE Joint Genome Institute"/>
            <person name="Haitjema C.H."/>
            <person name="Gilmore S.P."/>
            <person name="Henske J.K."/>
            <person name="Solomon K.V."/>
            <person name="De Groot R."/>
            <person name="Kuo A."/>
            <person name="Mondo S.J."/>
            <person name="Salamov A.A."/>
            <person name="Labutti K."/>
            <person name="Zhao Z."/>
            <person name="Chiniquy J."/>
            <person name="Barry K."/>
            <person name="Brewer H.M."/>
            <person name="Purvine S.O."/>
            <person name="Wright A.T."/>
            <person name="Boxma B."/>
            <person name="Van Alen T."/>
            <person name="Hackstein J.H."/>
            <person name="Baker S.E."/>
            <person name="Grigoriev I.V."/>
            <person name="O'Malley M.A."/>
        </authorList>
    </citation>
    <scope>NUCLEOTIDE SEQUENCE [LARGE SCALE GENOMIC DNA]</scope>
    <source>
        <strain evidence="6">finn</strain>
    </source>
</reference>
<gene>
    <name evidence="5" type="ORF">BCR36DRAFT_393969</name>
</gene>
<proteinExistence type="predicted"/>
<feature type="signal peptide" evidence="4">
    <location>
        <begin position="1"/>
        <end position="15"/>
    </location>
</feature>
<dbReference type="PROSITE" id="PS50088">
    <property type="entry name" value="ANK_REPEAT"/>
    <property type="match status" value="1"/>
</dbReference>
<feature type="repeat" description="ANK" evidence="3">
    <location>
        <begin position="122"/>
        <end position="154"/>
    </location>
</feature>
<name>A0A1Y1VNC5_9FUNG</name>
<dbReference type="AlphaFoldDB" id="A0A1Y1VNC5"/>
<dbReference type="EMBL" id="MCFH01000001">
    <property type="protein sequence ID" value="ORX60780.1"/>
    <property type="molecule type" value="Genomic_DNA"/>
</dbReference>
<evidence type="ECO:0000256" key="2">
    <source>
        <dbReference type="ARBA" id="ARBA00023043"/>
    </source>
</evidence>
<dbReference type="PANTHER" id="PTHR24126">
    <property type="entry name" value="ANKYRIN REPEAT, PH AND SEC7 DOMAIN CONTAINING PROTEIN SECG-RELATED"/>
    <property type="match status" value="1"/>
</dbReference>
<dbReference type="InterPro" id="IPR002110">
    <property type="entry name" value="Ankyrin_rpt"/>
</dbReference>
<keyword evidence="6" id="KW-1185">Reference proteome</keyword>
<dbReference type="Pfam" id="PF12796">
    <property type="entry name" value="Ank_2"/>
    <property type="match status" value="1"/>
</dbReference>
<dbReference type="InterPro" id="IPR036770">
    <property type="entry name" value="Ankyrin_rpt-contain_sf"/>
</dbReference>
<feature type="chain" id="PRO_5012666064" evidence="4">
    <location>
        <begin position="16"/>
        <end position="235"/>
    </location>
</feature>
<keyword evidence="4" id="KW-0732">Signal</keyword>
<keyword evidence="2 3" id="KW-0040">ANK repeat</keyword>
<dbReference type="SUPFAM" id="SSF48403">
    <property type="entry name" value="Ankyrin repeat"/>
    <property type="match status" value="1"/>
</dbReference>
<dbReference type="OrthoDB" id="194358at2759"/>
<keyword evidence="1" id="KW-0677">Repeat</keyword>
<protein>
    <submittedName>
        <fullName evidence="5">Ankyrin</fullName>
    </submittedName>
</protein>
<organism evidence="5 6">
    <name type="scientific">Piromyces finnis</name>
    <dbReference type="NCBI Taxonomy" id="1754191"/>
    <lineage>
        <taxon>Eukaryota</taxon>
        <taxon>Fungi</taxon>
        <taxon>Fungi incertae sedis</taxon>
        <taxon>Chytridiomycota</taxon>
        <taxon>Chytridiomycota incertae sedis</taxon>
        <taxon>Neocallimastigomycetes</taxon>
        <taxon>Neocallimastigales</taxon>
        <taxon>Neocallimastigaceae</taxon>
        <taxon>Piromyces</taxon>
    </lineage>
</organism>
<evidence type="ECO:0000256" key="1">
    <source>
        <dbReference type="ARBA" id="ARBA00022737"/>
    </source>
</evidence>
<evidence type="ECO:0000256" key="3">
    <source>
        <dbReference type="PROSITE-ProRule" id="PRU00023"/>
    </source>
</evidence>
<dbReference type="Proteomes" id="UP000193719">
    <property type="component" value="Unassembled WGS sequence"/>
</dbReference>
<evidence type="ECO:0000313" key="6">
    <source>
        <dbReference type="Proteomes" id="UP000193719"/>
    </source>
</evidence>
<dbReference type="Gene3D" id="1.25.40.20">
    <property type="entry name" value="Ankyrin repeat-containing domain"/>
    <property type="match status" value="1"/>
</dbReference>
<dbReference type="SMART" id="SM00248">
    <property type="entry name" value="ANK"/>
    <property type="match status" value="3"/>
</dbReference>
<sequence>MALLLLNSLFLPTDIINIVKINKSIDFSIKNKYQENASSLLIKLNNQVLIFNLINHPTFDYNYKDFETGNNLIILSAISQPNNNDINTKNENALIISTKGGCIDSVKLLLKYHININQQDISGNTALHYALILGDKYLIKLLCQKKADYNIKNNEDLTPSLYALRIGNKEIISVMTKPKKEIKRSKYNVSKVSYDKNKNNFYKELIFKNSNQNFYPLNIDKKELLRELVIGLSTL</sequence>
<comment type="caution">
    <text evidence="5">The sequence shown here is derived from an EMBL/GenBank/DDBJ whole genome shotgun (WGS) entry which is preliminary data.</text>
</comment>
<accession>A0A1Y1VNC5</accession>